<dbReference type="Proteomes" id="UP000004926">
    <property type="component" value="Chromosome"/>
</dbReference>
<dbReference type="Pfam" id="PF08044">
    <property type="entry name" value="DUF1707"/>
    <property type="match status" value="1"/>
</dbReference>
<dbReference type="HOGENOM" id="CLU_102484_5_0_11"/>
<feature type="transmembrane region" description="Helical" evidence="1">
    <location>
        <begin position="90"/>
        <end position="107"/>
    </location>
</feature>
<dbReference type="EMBL" id="CM001439">
    <property type="protein sequence ID" value="EHR49168.1"/>
    <property type="molecule type" value="Genomic_DNA"/>
</dbReference>
<proteinExistence type="predicted"/>
<feature type="domain" description="DUF1707" evidence="2">
    <location>
        <begin position="9"/>
        <end position="60"/>
    </location>
</feature>
<feature type="transmembrane region" description="Helical" evidence="1">
    <location>
        <begin position="113"/>
        <end position="132"/>
    </location>
</feature>
<keyword evidence="4" id="KW-1185">Reference proteome</keyword>
<accession>H5X966</accession>
<evidence type="ECO:0000313" key="4">
    <source>
        <dbReference type="Proteomes" id="UP000004926"/>
    </source>
</evidence>
<dbReference type="AlphaFoldDB" id="H5X966"/>
<sequence>MAVDRPEYRLSDAERQEALDALSEHVRSGRLDLVEFEQRSGQVSAAKLRGELEPIFSDLPEPRPSVLRTVRTLGQPQQRGNPPQPWQQRVAASAVPIAAIVALVLFFTVARGMVFVFLLPAVVALLAGSLASNRRRGP</sequence>
<dbReference type="eggNOG" id="COG2314">
    <property type="taxonomic scope" value="Bacteria"/>
</dbReference>
<dbReference type="STRING" id="882083.SacmaDRAFT_0875"/>
<dbReference type="OrthoDB" id="3534574at2"/>
<evidence type="ECO:0000256" key="1">
    <source>
        <dbReference type="SAM" id="Phobius"/>
    </source>
</evidence>
<evidence type="ECO:0000313" key="3">
    <source>
        <dbReference type="EMBL" id="EHR49168.1"/>
    </source>
</evidence>
<name>H5X966_9PSEU</name>
<dbReference type="InterPro" id="IPR012551">
    <property type="entry name" value="DUF1707_SHOCT-like"/>
</dbReference>
<keyword evidence="1" id="KW-1133">Transmembrane helix</keyword>
<organism evidence="3 4">
    <name type="scientific">Saccharomonospora marina XMU15</name>
    <dbReference type="NCBI Taxonomy" id="882083"/>
    <lineage>
        <taxon>Bacteria</taxon>
        <taxon>Bacillati</taxon>
        <taxon>Actinomycetota</taxon>
        <taxon>Actinomycetes</taxon>
        <taxon>Pseudonocardiales</taxon>
        <taxon>Pseudonocardiaceae</taxon>
        <taxon>Saccharomonospora</taxon>
    </lineage>
</organism>
<keyword evidence="1" id="KW-0812">Transmembrane</keyword>
<evidence type="ECO:0000259" key="2">
    <source>
        <dbReference type="Pfam" id="PF08044"/>
    </source>
</evidence>
<keyword evidence="1" id="KW-0472">Membrane</keyword>
<reference evidence="3 4" key="1">
    <citation type="journal article" date="2012" name="Stand. Genomic Sci.">
        <title>Genome sequence of the ocean sediment bacterium Saccharomonospora marina type strain (XMU15(T)).</title>
        <authorList>
            <person name="Klenk H.P."/>
            <person name="Lu M."/>
            <person name="Lucas S."/>
            <person name="Lapidus A."/>
            <person name="Copeland A."/>
            <person name="Pitluck S."/>
            <person name="Goodwin L.A."/>
            <person name="Han C."/>
            <person name="Tapia R."/>
            <person name="Brambilla E.M."/>
            <person name="Potter G."/>
            <person name="Land M."/>
            <person name="Ivanova N."/>
            <person name="Rohde M."/>
            <person name="Goker M."/>
            <person name="Detter J.C."/>
            <person name="Li W.J."/>
            <person name="Kyrpides N.C."/>
            <person name="Woyke T."/>
        </authorList>
    </citation>
    <scope>NUCLEOTIDE SEQUENCE [LARGE SCALE GENOMIC DNA]</scope>
    <source>
        <strain evidence="3 4">XMU15</strain>
    </source>
</reference>
<gene>
    <name evidence="3" type="ORF">SacmaDRAFT_0875</name>
</gene>
<protein>
    <recommendedName>
        <fullName evidence="2">DUF1707 domain-containing protein</fullName>
    </recommendedName>
</protein>
<dbReference type="RefSeq" id="WP_009152554.1">
    <property type="nucleotide sequence ID" value="NZ_CM001439.1"/>
</dbReference>